<comment type="caution">
    <text evidence="2">The sequence shown here is derived from an EMBL/GenBank/DDBJ whole genome shotgun (WGS) entry which is preliminary data.</text>
</comment>
<dbReference type="InterPro" id="IPR003615">
    <property type="entry name" value="HNH_nuc"/>
</dbReference>
<organism evidence="2 3">
    <name type="scientific">Chryseobacterium pennae</name>
    <dbReference type="NCBI Taxonomy" id="2258962"/>
    <lineage>
        <taxon>Bacteria</taxon>
        <taxon>Pseudomonadati</taxon>
        <taxon>Bacteroidota</taxon>
        <taxon>Flavobacteriia</taxon>
        <taxon>Flavobacteriales</taxon>
        <taxon>Weeksellaceae</taxon>
        <taxon>Chryseobacterium group</taxon>
        <taxon>Chryseobacterium</taxon>
    </lineage>
</organism>
<dbReference type="Proteomes" id="UP000256686">
    <property type="component" value="Unassembled WGS sequence"/>
</dbReference>
<reference evidence="3" key="1">
    <citation type="submission" date="2018-06" db="EMBL/GenBank/DDBJ databases">
        <authorList>
            <person name="Lum Nde A."/>
            <person name="Hugo C."/>
        </authorList>
    </citation>
    <scope>NUCLEOTIDE SEQUENCE [LARGE SCALE GENOMIC DNA]</scope>
    <source>
        <strain evidence="3">1_F178</strain>
    </source>
</reference>
<evidence type="ECO:0000313" key="2">
    <source>
        <dbReference type="EMBL" id="REC59690.1"/>
    </source>
</evidence>
<dbReference type="Gene3D" id="3.30.920.90">
    <property type="match status" value="1"/>
</dbReference>
<name>A0A3D9C1G3_9FLAO</name>
<dbReference type="RefSeq" id="WP_115973325.1">
    <property type="nucleotide sequence ID" value="NZ_QNVT01000033.1"/>
</dbReference>
<feature type="domain" description="HNH nuclease" evidence="1">
    <location>
        <begin position="237"/>
        <end position="286"/>
    </location>
</feature>
<dbReference type="EMBL" id="QNVT01000033">
    <property type="protein sequence ID" value="REC59690.1"/>
    <property type="molecule type" value="Genomic_DNA"/>
</dbReference>
<evidence type="ECO:0000259" key="1">
    <source>
        <dbReference type="Pfam" id="PF13391"/>
    </source>
</evidence>
<proteinExistence type="predicted"/>
<keyword evidence="3" id="KW-1185">Reference proteome</keyword>
<dbReference type="Pfam" id="PF13391">
    <property type="entry name" value="HNH_2"/>
    <property type="match status" value="1"/>
</dbReference>
<gene>
    <name evidence="2" type="ORF">DRF65_24345</name>
</gene>
<accession>A0A3D9C1G3</accession>
<evidence type="ECO:0000313" key="3">
    <source>
        <dbReference type="Proteomes" id="UP000256686"/>
    </source>
</evidence>
<protein>
    <recommendedName>
        <fullName evidence="1">HNH nuclease domain-containing protein</fullName>
    </recommendedName>
</protein>
<dbReference type="AlphaFoldDB" id="A0A3D9C1G3"/>
<sequence length="337" mass="38656">MINYFNEICEFRQNYPIIHGETIKTDDPILNNVKKALNGFKSELEKKYGIFNNINLTVKESKGAANFPHITHVCILPPNQKVSNGIYVAICFDKTGKGAVVGCAESKTNPKGLNIKIRKSKSLNPKIDVDGGGDTTKYNNVFENPKEFYYRLENDSDLEKHIKRSLILCFYNLGLIKESDYLQTTDYLTSSINESEINYFNIESILDDRKKIAIQIYARRGQKKFREKLIKAYNKKCAITQCEIIEMLEAAHIYSFKGSDTNKTPNGILLRSDIHTLFDLGLISIDPENYMIHISNKISHDEYYAKLHQTKISLPTETQDYPSSDSLKHHFENVFDK</sequence>